<evidence type="ECO:0000256" key="1">
    <source>
        <dbReference type="ARBA" id="ARBA00004651"/>
    </source>
</evidence>
<keyword evidence="4 7" id="KW-0812">Transmembrane</keyword>
<dbReference type="PANTHER" id="PTHR33452:SF1">
    <property type="entry name" value="INNER MEMBRANE PROTEIN YPHA-RELATED"/>
    <property type="match status" value="1"/>
</dbReference>
<organism evidence="8 9">
    <name type="scientific">Oceanospirillum multiglobuliferum</name>
    <dbReference type="NCBI Taxonomy" id="64969"/>
    <lineage>
        <taxon>Bacteria</taxon>
        <taxon>Pseudomonadati</taxon>
        <taxon>Pseudomonadota</taxon>
        <taxon>Gammaproteobacteria</taxon>
        <taxon>Oceanospirillales</taxon>
        <taxon>Oceanospirillaceae</taxon>
        <taxon>Oceanospirillum</taxon>
    </lineage>
</organism>
<feature type="transmembrane region" description="Helical" evidence="7">
    <location>
        <begin position="120"/>
        <end position="139"/>
    </location>
</feature>
<sequence length="149" mass="17322">MNLHQLSKYYTGFFQQLETWLTPILLLFVRFWAAKAFFQAGLVKIASWDSTLYLFESEYQVPIIPWQWAAYLGTGIELLLPPLLLLGLLSRMTATVLFLFNIMAVISYPLLWEQGFYDHQLWGLMLLMTAIFGAGKLSADQLLKRRYCQ</sequence>
<name>A0A1T4PR62_9GAMM</name>
<comment type="subcellular location">
    <subcellularLocation>
        <location evidence="1">Cell membrane</location>
        <topology evidence="1">Multi-pass membrane protein</topology>
    </subcellularLocation>
</comment>
<protein>
    <recommendedName>
        <fullName evidence="10">DoxX family protein</fullName>
    </recommendedName>
</protein>
<evidence type="ECO:0000256" key="7">
    <source>
        <dbReference type="SAM" id="Phobius"/>
    </source>
</evidence>
<keyword evidence="5 7" id="KW-1133">Transmembrane helix</keyword>
<keyword evidence="3" id="KW-1003">Cell membrane</keyword>
<dbReference type="InterPro" id="IPR051907">
    <property type="entry name" value="DoxX-like_oxidoreductase"/>
</dbReference>
<gene>
    <name evidence="8" type="ORF">BTE48_09315</name>
</gene>
<evidence type="ECO:0000313" key="8">
    <source>
        <dbReference type="EMBL" id="OPX55354.1"/>
    </source>
</evidence>
<keyword evidence="9" id="KW-1185">Reference proteome</keyword>
<dbReference type="PANTHER" id="PTHR33452">
    <property type="entry name" value="OXIDOREDUCTASE CATD-RELATED"/>
    <property type="match status" value="1"/>
</dbReference>
<dbReference type="Pfam" id="PF07681">
    <property type="entry name" value="DoxX"/>
    <property type="match status" value="1"/>
</dbReference>
<dbReference type="GO" id="GO:0005886">
    <property type="term" value="C:plasma membrane"/>
    <property type="evidence" value="ECO:0007669"/>
    <property type="project" value="UniProtKB-SubCell"/>
</dbReference>
<evidence type="ECO:0008006" key="10">
    <source>
        <dbReference type="Google" id="ProtNLM"/>
    </source>
</evidence>
<proteinExistence type="inferred from homology"/>
<keyword evidence="6 7" id="KW-0472">Membrane</keyword>
<evidence type="ECO:0000256" key="3">
    <source>
        <dbReference type="ARBA" id="ARBA00022475"/>
    </source>
</evidence>
<dbReference type="STRING" id="64969.SAMN02745127_01588"/>
<accession>A0A1T4PR62</accession>
<feature type="transmembrane region" description="Helical" evidence="7">
    <location>
        <begin position="20"/>
        <end position="38"/>
    </location>
</feature>
<dbReference type="AlphaFoldDB" id="A0A1T4PR62"/>
<feature type="transmembrane region" description="Helical" evidence="7">
    <location>
        <begin position="83"/>
        <end position="108"/>
    </location>
</feature>
<evidence type="ECO:0000256" key="5">
    <source>
        <dbReference type="ARBA" id="ARBA00022989"/>
    </source>
</evidence>
<evidence type="ECO:0000256" key="4">
    <source>
        <dbReference type="ARBA" id="ARBA00022692"/>
    </source>
</evidence>
<evidence type="ECO:0000256" key="2">
    <source>
        <dbReference type="ARBA" id="ARBA00006679"/>
    </source>
</evidence>
<dbReference type="Proteomes" id="UP000191418">
    <property type="component" value="Unassembled WGS sequence"/>
</dbReference>
<comment type="similarity">
    <text evidence="2">Belongs to the DoxX family.</text>
</comment>
<evidence type="ECO:0000256" key="6">
    <source>
        <dbReference type="ARBA" id="ARBA00023136"/>
    </source>
</evidence>
<dbReference type="InterPro" id="IPR032808">
    <property type="entry name" value="DoxX"/>
</dbReference>
<comment type="caution">
    <text evidence="8">The sequence shown here is derived from an EMBL/GenBank/DDBJ whole genome shotgun (WGS) entry which is preliminary data.</text>
</comment>
<dbReference type="EMBL" id="MTSM01000010">
    <property type="protein sequence ID" value="OPX55354.1"/>
    <property type="molecule type" value="Genomic_DNA"/>
</dbReference>
<dbReference type="RefSeq" id="WP_078745188.1">
    <property type="nucleotide sequence ID" value="NZ_FUXG01000009.1"/>
</dbReference>
<dbReference type="OrthoDB" id="121744at2"/>
<reference evidence="8 9" key="1">
    <citation type="submission" date="2017-01" db="EMBL/GenBank/DDBJ databases">
        <title>Genome Sequencing of a Marine Spirillum, Oceanospirillum multiglobuliferum ATCC 33336, from Japan.</title>
        <authorList>
            <person name="Carney J.G."/>
            <person name="Trachtenberg A.M."/>
            <person name="Rheaume B.A."/>
            <person name="Linnane J.D."/>
            <person name="Pitts N.L."/>
            <person name="Mykles D.L."/>
            <person name="Maclea K.S."/>
        </authorList>
    </citation>
    <scope>NUCLEOTIDE SEQUENCE [LARGE SCALE GENOMIC DNA]</scope>
    <source>
        <strain evidence="8 9">ATCC 33336</strain>
    </source>
</reference>
<evidence type="ECO:0000313" key="9">
    <source>
        <dbReference type="Proteomes" id="UP000191418"/>
    </source>
</evidence>